<accession>A0A0F9CCQ6</accession>
<name>A0A0F9CCQ6_9ZZZZ</name>
<dbReference type="InterPro" id="IPR013783">
    <property type="entry name" value="Ig-like_fold"/>
</dbReference>
<organism evidence="3">
    <name type="scientific">marine sediment metagenome</name>
    <dbReference type="NCBI Taxonomy" id="412755"/>
    <lineage>
        <taxon>unclassified sequences</taxon>
        <taxon>metagenomes</taxon>
        <taxon>ecological metagenomes</taxon>
    </lineage>
</organism>
<dbReference type="Gene3D" id="3.40.50.410">
    <property type="entry name" value="von Willebrand factor, type A domain"/>
    <property type="match status" value="1"/>
</dbReference>
<keyword evidence="1" id="KW-1133">Transmembrane helix</keyword>
<dbReference type="Gene3D" id="3.40.50.880">
    <property type="match status" value="1"/>
</dbReference>
<sequence>AAILLVTALYRRAFAALKARQWLSLLALRIAAIVLVVLLLFRPVLSYYKEQKEQPSLIFLLDRSASMSIADDATGVTRFNQARSRIETWWEPLKQDFDLHLIEFSERAGSLDNVESLSGLAPDGKATSISRALVAASKAAPRNTVEAVILLSDGVHNSARNPLEVAVKMGTVVHTIGVGASLRNDVSYRDIQVTAIDCPDRMLVNNLAKVTASVEAIGLPGRVVKVVFEDNDEPIDEQELTLDDTQGSQKVTFEFRPSAKGRHTYTVRVPVSAEEKIDQNNQRSSVALVVEPAIRVLYIEGTLRAEYGALVDRFLAKDPDLEFCALVQTRPNKFLKRSNVEGLQLETIPSDAESIDQFNVFILGDLDVSYLRPAVQELLVKRIRDGAGLVMLGGYHSLGPGGYEGTPLGDVLPVFLGSREIGQFTEPFLPTLTPDGIDHPI</sequence>
<feature type="domain" description="VWFA" evidence="2">
    <location>
        <begin position="54"/>
        <end position="225"/>
    </location>
</feature>
<proteinExistence type="predicted"/>
<evidence type="ECO:0000256" key="1">
    <source>
        <dbReference type="SAM" id="Phobius"/>
    </source>
</evidence>
<comment type="caution">
    <text evidence="3">The sequence shown here is derived from an EMBL/GenBank/DDBJ whole genome shotgun (WGS) entry which is preliminary data.</text>
</comment>
<keyword evidence="1" id="KW-0812">Transmembrane</keyword>
<dbReference type="AlphaFoldDB" id="A0A0F9CCQ6"/>
<dbReference type="Gene3D" id="2.60.40.10">
    <property type="entry name" value="Immunoglobulins"/>
    <property type="match status" value="1"/>
</dbReference>
<dbReference type="InterPro" id="IPR036465">
    <property type="entry name" value="vWFA_dom_sf"/>
</dbReference>
<dbReference type="SUPFAM" id="SSF52317">
    <property type="entry name" value="Class I glutamine amidotransferase-like"/>
    <property type="match status" value="1"/>
</dbReference>
<feature type="non-terminal residue" evidence="3">
    <location>
        <position position="1"/>
    </location>
</feature>
<feature type="non-terminal residue" evidence="3">
    <location>
        <position position="441"/>
    </location>
</feature>
<dbReference type="SMART" id="SM00327">
    <property type="entry name" value="VWA"/>
    <property type="match status" value="1"/>
</dbReference>
<gene>
    <name evidence="3" type="ORF">LCGC14_2682480</name>
</gene>
<feature type="transmembrane region" description="Helical" evidence="1">
    <location>
        <begin position="25"/>
        <end position="45"/>
    </location>
</feature>
<evidence type="ECO:0000313" key="3">
    <source>
        <dbReference type="EMBL" id="KKK94476.1"/>
    </source>
</evidence>
<keyword evidence="1" id="KW-0472">Membrane</keyword>
<dbReference type="SUPFAM" id="SSF53300">
    <property type="entry name" value="vWA-like"/>
    <property type="match status" value="1"/>
</dbReference>
<evidence type="ECO:0000259" key="2">
    <source>
        <dbReference type="SMART" id="SM00327"/>
    </source>
</evidence>
<protein>
    <recommendedName>
        <fullName evidence="2">VWFA domain-containing protein</fullName>
    </recommendedName>
</protein>
<dbReference type="InterPro" id="IPR002035">
    <property type="entry name" value="VWF_A"/>
</dbReference>
<dbReference type="PANTHER" id="PTHR37947">
    <property type="entry name" value="BLL2462 PROTEIN"/>
    <property type="match status" value="1"/>
</dbReference>
<reference evidence="3" key="1">
    <citation type="journal article" date="2015" name="Nature">
        <title>Complex archaea that bridge the gap between prokaryotes and eukaryotes.</title>
        <authorList>
            <person name="Spang A."/>
            <person name="Saw J.H."/>
            <person name="Jorgensen S.L."/>
            <person name="Zaremba-Niedzwiedzka K."/>
            <person name="Martijn J."/>
            <person name="Lind A.E."/>
            <person name="van Eijk R."/>
            <person name="Schleper C."/>
            <person name="Guy L."/>
            <person name="Ettema T.J."/>
        </authorList>
    </citation>
    <scope>NUCLEOTIDE SEQUENCE</scope>
</reference>
<dbReference type="InterPro" id="IPR029062">
    <property type="entry name" value="Class_I_gatase-like"/>
</dbReference>
<dbReference type="CDD" id="cd00198">
    <property type="entry name" value="vWFA"/>
    <property type="match status" value="1"/>
</dbReference>
<dbReference type="EMBL" id="LAZR01047325">
    <property type="protein sequence ID" value="KKK94476.1"/>
    <property type="molecule type" value="Genomic_DNA"/>
</dbReference>
<dbReference type="PANTHER" id="PTHR37947:SF1">
    <property type="entry name" value="BLL2462 PROTEIN"/>
    <property type="match status" value="1"/>
</dbReference>